<organism evidence="1">
    <name type="scientific">Anopheles triannulatus</name>
    <dbReference type="NCBI Taxonomy" id="58253"/>
    <lineage>
        <taxon>Eukaryota</taxon>
        <taxon>Metazoa</taxon>
        <taxon>Ecdysozoa</taxon>
        <taxon>Arthropoda</taxon>
        <taxon>Hexapoda</taxon>
        <taxon>Insecta</taxon>
        <taxon>Pterygota</taxon>
        <taxon>Neoptera</taxon>
        <taxon>Endopterygota</taxon>
        <taxon>Diptera</taxon>
        <taxon>Nematocera</taxon>
        <taxon>Culicoidea</taxon>
        <taxon>Culicidae</taxon>
        <taxon>Anophelinae</taxon>
        <taxon>Anopheles</taxon>
    </lineage>
</organism>
<accession>A0A2M4B7U5</accession>
<proteinExistence type="predicted"/>
<name>A0A2M4B7U5_9DIPT</name>
<protein>
    <submittedName>
        <fullName evidence="1">Putative secreted protein</fullName>
    </submittedName>
</protein>
<sequence length="82" mass="9358">MWRCRLLASTRPTGWCVPLGSSATTTHCLIHTKFKQRRLGERILDIVVGGPFVKHGKDSLVIVLERRIEDVTVFSTYRPNVH</sequence>
<dbReference type="EMBL" id="GGFK01015739">
    <property type="protein sequence ID" value="MBW49060.1"/>
    <property type="molecule type" value="Transcribed_RNA"/>
</dbReference>
<reference evidence="1" key="1">
    <citation type="submission" date="2018-01" db="EMBL/GenBank/DDBJ databases">
        <title>An insight into the sialome of Amazonian anophelines.</title>
        <authorList>
            <person name="Ribeiro J.M."/>
            <person name="Scarpassa V."/>
            <person name="Calvo E."/>
        </authorList>
    </citation>
    <scope>NUCLEOTIDE SEQUENCE</scope>
    <source>
        <tissue evidence="1">Salivary glands</tissue>
    </source>
</reference>
<evidence type="ECO:0000313" key="1">
    <source>
        <dbReference type="EMBL" id="MBW49060.1"/>
    </source>
</evidence>
<dbReference type="AlphaFoldDB" id="A0A2M4B7U5"/>